<dbReference type="Proteomes" id="UP001158045">
    <property type="component" value="Unassembled WGS sequence"/>
</dbReference>
<evidence type="ECO:0000313" key="1">
    <source>
        <dbReference type="EMBL" id="MDH8676961.1"/>
    </source>
</evidence>
<reference evidence="1 2" key="1">
    <citation type="submission" date="2023-04" db="EMBL/GenBank/DDBJ databases">
        <title>Fusibacter bizertensis strain WBS, isolated from littoral bottom sediments of the Arctic seas - biochemical and genomic analysis.</title>
        <authorList>
            <person name="Brioukhanov A.L."/>
        </authorList>
    </citation>
    <scope>NUCLEOTIDE SEQUENCE [LARGE SCALE GENOMIC DNA]</scope>
    <source>
        <strain evidence="1 2">WBS</strain>
    </source>
</reference>
<protein>
    <recommendedName>
        <fullName evidence="3">CARDB domain-containing protein</fullName>
    </recommendedName>
</protein>
<name>A0ABT6N972_9FIRM</name>
<evidence type="ECO:0008006" key="3">
    <source>
        <dbReference type="Google" id="ProtNLM"/>
    </source>
</evidence>
<organism evidence="1 2">
    <name type="scientific">Fusibacter bizertensis</name>
    <dbReference type="NCBI Taxonomy" id="1488331"/>
    <lineage>
        <taxon>Bacteria</taxon>
        <taxon>Bacillati</taxon>
        <taxon>Bacillota</taxon>
        <taxon>Clostridia</taxon>
        <taxon>Eubacteriales</taxon>
        <taxon>Eubacteriales Family XII. Incertae Sedis</taxon>
        <taxon>Fusibacter</taxon>
    </lineage>
</organism>
<evidence type="ECO:0000313" key="2">
    <source>
        <dbReference type="Proteomes" id="UP001158045"/>
    </source>
</evidence>
<gene>
    <name evidence="1" type="ORF">QE109_02315</name>
</gene>
<sequence length="202" mass="23281">MDILSIIALVISVIAIMQTKNSRTDSLKPIIVPTVESEIESVEKLFAYNFDYPVQEFEYHGIAYLFVKNIGRGPASNVKIVSILHNWEEIIFKIGQQNWSNFSEGSCVPIILRIGYTDTIFEFGAIRIIIEYDDIIGKKYSLTVDAWLSGIERKDNFICNAKVINYYDKKISDEIDLPVITFREIENSGYYELEKINNKKNF</sequence>
<dbReference type="EMBL" id="JARYZI010000001">
    <property type="protein sequence ID" value="MDH8676961.1"/>
    <property type="molecule type" value="Genomic_DNA"/>
</dbReference>
<proteinExistence type="predicted"/>
<accession>A0ABT6N972</accession>
<keyword evidence="2" id="KW-1185">Reference proteome</keyword>
<dbReference type="RefSeq" id="WP_281092761.1">
    <property type="nucleotide sequence ID" value="NZ_JARYZI010000001.1"/>
</dbReference>
<comment type="caution">
    <text evidence="1">The sequence shown here is derived from an EMBL/GenBank/DDBJ whole genome shotgun (WGS) entry which is preliminary data.</text>
</comment>